<dbReference type="InterPro" id="IPR012871">
    <property type="entry name" value="DUF1668_ORYSA"/>
</dbReference>
<evidence type="ECO:0000313" key="2">
    <source>
        <dbReference type="Proteomes" id="UP001163823"/>
    </source>
</evidence>
<dbReference type="Gene3D" id="2.120.10.80">
    <property type="entry name" value="Kelch-type beta propeller"/>
    <property type="match status" value="1"/>
</dbReference>
<organism evidence="1 2">
    <name type="scientific">Quillaja saponaria</name>
    <name type="common">Soap bark tree</name>
    <dbReference type="NCBI Taxonomy" id="32244"/>
    <lineage>
        <taxon>Eukaryota</taxon>
        <taxon>Viridiplantae</taxon>
        <taxon>Streptophyta</taxon>
        <taxon>Embryophyta</taxon>
        <taxon>Tracheophyta</taxon>
        <taxon>Spermatophyta</taxon>
        <taxon>Magnoliopsida</taxon>
        <taxon>eudicotyledons</taxon>
        <taxon>Gunneridae</taxon>
        <taxon>Pentapetalae</taxon>
        <taxon>rosids</taxon>
        <taxon>fabids</taxon>
        <taxon>Fabales</taxon>
        <taxon>Quillajaceae</taxon>
        <taxon>Quillaja</taxon>
    </lineage>
</organism>
<name>A0AAD7PWP1_QUISA</name>
<dbReference type="Pfam" id="PF07893">
    <property type="entry name" value="DUF1668"/>
    <property type="match status" value="1"/>
</dbReference>
<dbReference type="AlphaFoldDB" id="A0AAD7PWP1"/>
<comment type="caution">
    <text evidence="1">The sequence shown here is derived from an EMBL/GenBank/DDBJ whole genome shotgun (WGS) entry which is preliminary data.</text>
</comment>
<dbReference type="EMBL" id="JARAOO010000004">
    <property type="protein sequence ID" value="KAJ7970633.1"/>
    <property type="molecule type" value="Genomic_DNA"/>
</dbReference>
<dbReference type="InterPro" id="IPR015915">
    <property type="entry name" value="Kelch-typ_b-propeller"/>
</dbReference>
<accession>A0AAD7PWP1</accession>
<dbReference type="Proteomes" id="UP001163823">
    <property type="component" value="Chromosome 4"/>
</dbReference>
<reference evidence="1" key="1">
    <citation type="journal article" date="2023" name="Science">
        <title>Elucidation of the pathway for biosynthesis of saponin adjuvants from the soapbark tree.</title>
        <authorList>
            <person name="Reed J."/>
            <person name="Orme A."/>
            <person name="El-Demerdash A."/>
            <person name="Owen C."/>
            <person name="Martin L.B.B."/>
            <person name="Misra R.C."/>
            <person name="Kikuchi S."/>
            <person name="Rejzek M."/>
            <person name="Martin A.C."/>
            <person name="Harkess A."/>
            <person name="Leebens-Mack J."/>
            <person name="Louveau T."/>
            <person name="Stephenson M.J."/>
            <person name="Osbourn A."/>
        </authorList>
    </citation>
    <scope>NUCLEOTIDE SEQUENCE</scope>
    <source>
        <strain evidence="1">S10</strain>
    </source>
</reference>
<dbReference type="InterPro" id="IPR011043">
    <property type="entry name" value="Gal_Oxase/kelch_b-propeller"/>
</dbReference>
<sequence length="401" mass="45915">MEEEDLGENSQSLYLVVTNNRETRICELEITKTVSYSSPKEKKSISKHSVSVKKTINLAITEAPRRLATFSVNIGKYVYFLPSEEPFGDEPRVDIKIFDLFEQNFVRYVPHMISPKGILCTMVVDGMIYAMNGRGLGFESYDPKNGLWKKLDNAPFSSWVDYSVVPFGQGPFAAISGYAIVDDQFILLSWKEHSSKILTHFFMFDTHSRKWFTVHKTCHDETQYHDITNKAEFITGKIYSIYCWRILVHTLNVIRDDQAQVVGAAIAPPVILNDLVDLCPSWEALDLGKVQLAYMECGLFCVVDCLSDEARYLLVLFHIEKNVGVQFGTISFDGANNYSIKITYSGYHDFDFKICWATIICSCFSERHIKWNQGDDSELYDLQVVPYDSSEESRRTRRSKG</sequence>
<keyword evidence="2" id="KW-1185">Reference proteome</keyword>
<protein>
    <submittedName>
        <fullName evidence="1">Uncharacterized protein</fullName>
    </submittedName>
</protein>
<dbReference type="KEGG" id="qsa:O6P43_008784"/>
<proteinExistence type="predicted"/>
<gene>
    <name evidence="1" type="ORF">O6P43_008784</name>
</gene>
<dbReference type="SUPFAM" id="SSF50965">
    <property type="entry name" value="Galactose oxidase, central domain"/>
    <property type="match status" value="1"/>
</dbReference>
<evidence type="ECO:0000313" key="1">
    <source>
        <dbReference type="EMBL" id="KAJ7970633.1"/>
    </source>
</evidence>